<dbReference type="OrthoDB" id="681711at2759"/>
<feature type="domain" description="KIB1-4 beta-propeller" evidence="2">
    <location>
        <begin position="11"/>
        <end position="68"/>
    </location>
</feature>
<reference evidence="4" key="1">
    <citation type="journal article" date="2019" name="Nat. Commun.">
        <title>The genome of broomcorn millet.</title>
        <authorList>
            <person name="Zou C."/>
            <person name="Miki D."/>
            <person name="Li D."/>
            <person name="Tang Q."/>
            <person name="Xiao L."/>
            <person name="Rajput S."/>
            <person name="Deng P."/>
            <person name="Jia W."/>
            <person name="Huang R."/>
            <person name="Zhang M."/>
            <person name="Sun Y."/>
            <person name="Hu J."/>
            <person name="Fu X."/>
            <person name="Schnable P.S."/>
            <person name="Li F."/>
            <person name="Zhang H."/>
            <person name="Feng B."/>
            <person name="Zhu X."/>
            <person name="Liu R."/>
            <person name="Schnable J.C."/>
            <person name="Zhu J.-K."/>
            <person name="Zhang H."/>
        </authorList>
    </citation>
    <scope>NUCLEOTIDE SEQUENCE [LARGE SCALE GENOMIC DNA]</scope>
</reference>
<protein>
    <recommendedName>
        <fullName evidence="2">KIB1-4 beta-propeller domain-containing protein</fullName>
    </recommendedName>
</protein>
<sequence length="101" mass="11626">MEFNPRVYHFFRWKFGEAKWERITSLGGCTLFLTDDHFVGCLGPDHNGIQGDSMYITEYTVGDWYEYSMIDGSFNRFVAEYPGLAVPLAICPLIWVLPSMS</sequence>
<dbReference type="Pfam" id="PF03478">
    <property type="entry name" value="Beta-prop_KIB1-4"/>
    <property type="match status" value="1"/>
</dbReference>
<dbReference type="STRING" id="4540.A0A3L6RGU7"/>
<dbReference type="AlphaFoldDB" id="A0A3L6RGU7"/>
<evidence type="ECO:0000256" key="1">
    <source>
        <dbReference type="SAM" id="Phobius"/>
    </source>
</evidence>
<name>A0A3L6RGU7_PANMI</name>
<evidence type="ECO:0000259" key="2">
    <source>
        <dbReference type="Pfam" id="PF03478"/>
    </source>
</evidence>
<comment type="caution">
    <text evidence="3">The sequence shown here is derived from an EMBL/GenBank/DDBJ whole genome shotgun (WGS) entry which is preliminary data.</text>
</comment>
<keyword evidence="1" id="KW-0812">Transmembrane</keyword>
<proteinExistence type="predicted"/>
<gene>
    <name evidence="3" type="ORF">C2845_PM13G24970</name>
</gene>
<dbReference type="EMBL" id="PQIB02000008">
    <property type="protein sequence ID" value="RLN03251.1"/>
    <property type="molecule type" value="Genomic_DNA"/>
</dbReference>
<organism evidence="3 4">
    <name type="scientific">Panicum miliaceum</name>
    <name type="common">Proso millet</name>
    <name type="synonym">Broomcorn millet</name>
    <dbReference type="NCBI Taxonomy" id="4540"/>
    <lineage>
        <taxon>Eukaryota</taxon>
        <taxon>Viridiplantae</taxon>
        <taxon>Streptophyta</taxon>
        <taxon>Embryophyta</taxon>
        <taxon>Tracheophyta</taxon>
        <taxon>Spermatophyta</taxon>
        <taxon>Magnoliopsida</taxon>
        <taxon>Liliopsida</taxon>
        <taxon>Poales</taxon>
        <taxon>Poaceae</taxon>
        <taxon>PACMAD clade</taxon>
        <taxon>Panicoideae</taxon>
        <taxon>Panicodae</taxon>
        <taxon>Paniceae</taxon>
        <taxon>Panicinae</taxon>
        <taxon>Panicum</taxon>
        <taxon>Panicum sect. Panicum</taxon>
    </lineage>
</organism>
<keyword evidence="4" id="KW-1185">Reference proteome</keyword>
<feature type="transmembrane region" description="Helical" evidence="1">
    <location>
        <begin position="77"/>
        <end position="97"/>
    </location>
</feature>
<accession>A0A3L6RGU7</accession>
<evidence type="ECO:0000313" key="4">
    <source>
        <dbReference type="Proteomes" id="UP000275267"/>
    </source>
</evidence>
<dbReference type="Proteomes" id="UP000275267">
    <property type="component" value="Unassembled WGS sequence"/>
</dbReference>
<keyword evidence="1" id="KW-1133">Transmembrane helix</keyword>
<dbReference type="InterPro" id="IPR005174">
    <property type="entry name" value="KIB1-4_b-propeller"/>
</dbReference>
<evidence type="ECO:0000313" key="3">
    <source>
        <dbReference type="EMBL" id="RLN03251.1"/>
    </source>
</evidence>
<keyword evidence="1" id="KW-0472">Membrane</keyword>